<keyword evidence="5" id="KW-1185">Reference proteome</keyword>
<dbReference type="SUPFAM" id="SSF53756">
    <property type="entry name" value="UDP-Glycosyltransferase/glycogen phosphorylase"/>
    <property type="match status" value="1"/>
</dbReference>
<protein>
    <submittedName>
        <fullName evidence="4">Glycosyltransferase family 4 protein</fullName>
    </submittedName>
</protein>
<keyword evidence="1 4" id="KW-0808">Transferase</keyword>
<dbReference type="InterPro" id="IPR028098">
    <property type="entry name" value="Glyco_trans_4-like_N"/>
</dbReference>
<dbReference type="InterPro" id="IPR001296">
    <property type="entry name" value="Glyco_trans_1"/>
</dbReference>
<dbReference type="Pfam" id="PF00534">
    <property type="entry name" value="Glycos_transf_1"/>
    <property type="match status" value="1"/>
</dbReference>
<proteinExistence type="predicted"/>
<evidence type="ECO:0000259" key="2">
    <source>
        <dbReference type="Pfam" id="PF00534"/>
    </source>
</evidence>
<gene>
    <name evidence="4" type="ORF">FUA23_03935</name>
</gene>
<name>A0A5C7FWZ0_9BACT</name>
<evidence type="ECO:0000313" key="5">
    <source>
        <dbReference type="Proteomes" id="UP000321907"/>
    </source>
</evidence>
<dbReference type="CDD" id="cd03809">
    <property type="entry name" value="GT4_MtfB-like"/>
    <property type="match status" value="1"/>
</dbReference>
<accession>A0A5C7FWZ0</accession>
<evidence type="ECO:0000256" key="1">
    <source>
        <dbReference type="ARBA" id="ARBA00022679"/>
    </source>
</evidence>
<comment type="caution">
    <text evidence="4">The sequence shown here is derived from an EMBL/GenBank/DDBJ whole genome shotgun (WGS) entry which is preliminary data.</text>
</comment>
<dbReference type="Proteomes" id="UP000321907">
    <property type="component" value="Unassembled WGS sequence"/>
</dbReference>
<evidence type="ECO:0000313" key="4">
    <source>
        <dbReference type="EMBL" id="TXF90960.1"/>
    </source>
</evidence>
<dbReference type="PANTHER" id="PTHR46401:SF2">
    <property type="entry name" value="GLYCOSYLTRANSFERASE WBBK-RELATED"/>
    <property type="match status" value="1"/>
</dbReference>
<reference evidence="4 5" key="1">
    <citation type="submission" date="2019-08" db="EMBL/GenBank/DDBJ databases">
        <title>Lewinella sp. strain SSH13 Genome sequencing and assembly.</title>
        <authorList>
            <person name="Kim I."/>
        </authorList>
    </citation>
    <scope>NUCLEOTIDE SEQUENCE [LARGE SCALE GENOMIC DNA]</scope>
    <source>
        <strain evidence="4 5">SSH13</strain>
    </source>
</reference>
<dbReference type="AlphaFoldDB" id="A0A5C7FWZ0"/>
<feature type="domain" description="Glycosyltransferase subfamily 4-like N-terminal" evidence="3">
    <location>
        <begin position="16"/>
        <end position="171"/>
    </location>
</feature>
<sequence>MKKILIDATCILPKQSGVGRYAIELLRAMVALDQKRWALHILLHPDIRNMTDSPVGFLFAESRIKPEVSYLEVPGIGFKREWVFWRMRGQFPAHDLFHCLSSNAPWCMAKRGLVTIHDLKFILFPGFFGKVGRLKSLYLSKQFRAIARRYQRIITVSDSTRHDFLEVYGSEAKGLEKRVKAILSGYSVPGGSTSLPELKQQYGIDGPYFFYLGELRPHKNVRGMIDAFIAHKRANPDNDALFVIGGHAHPSFVADYVEDEAVRFIGFVREQDLGPLYKHSLACYFASLYEGFGFPILEAMASGTLVITSSISSMPEVAGDAAILVDPTDKSDMESALTRVKEMSEKEREAFIQKASLNLDRFSWKSCARQTFEQYNLLIGNLTK</sequence>
<dbReference type="GO" id="GO:0016757">
    <property type="term" value="F:glycosyltransferase activity"/>
    <property type="evidence" value="ECO:0007669"/>
    <property type="project" value="InterPro"/>
</dbReference>
<dbReference type="OrthoDB" id="9801609at2"/>
<dbReference type="Gene3D" id="3.40.50.2000">
    <property type="entry name" value="Glycogen Phosphorylase B"/>
    <property type="match status" value="1"/>
</dbReference>
<evidence type="ECO:0000259" key="3">
    <source>
        <dbReference type="Pfam" id="PF13439"/>
    </source>
</evidence>
<dbReference type="RefSeq" id="WP_147929418.1">
    <property type="nucleotide sequence ID" value="NZ_VOXD01000004.1"/>
</dbReference>
<feature type="domain" description="Glycosyl transferase family 1" evidence="2">
    <location>
        <begin position="198"/>
        <end position="355"/>
    </location>
</feature>
<dbReference type="Pfam" id="PF13439">
    <property type="entry name" value="Glyco_transf_4"/>
    <property type="match status" value="1"/>
</dbReference>
<dbReference type="PANTHER" id="PTHR46401">
    <property type="entry name" value="GLYCOSYLTRANSFERASE WBBK-RELATED"/>
    <property type="match status" value="1"/>
</dbReference>
<organism evidence="4 5">
    <name type="scientific">Neolewinella aurantiaca</name>
    <dbReference type="NCBI Taxonomy" id="2602767"/>
    <lineage>
        <taxon>Bacteria</taxon>
        <taxon>Pseudomonadati</taxon>
        <taxon>Bacteroidota</taxon>
        <taxon>Saprospiria</taxon>
        <taxon>Saprospirales</taxon>
        <taxon>Lewinellaceae</taxon>
        <taxon>Neolewinella</taxon>
    </lineage>
</organism>
<dbReference type="EMBL" id="VOXD01000004">
    <property type="protein sequence ID" value="TXF90960.1"/>
    <property type="molecule type" value="Genomic_DNA"/>
</dbReference>